<keyword evidence="2" id="KW-1185">Reference proteome</keyword>
<evidence type="ECO:0000313" key="2">
    <source>
        <dbReference type="Proteomes" id="UP000199632"/>
    </source>
</evidence>
<sequence>MDQYDRYLLDSHVLRAIGTTLGGAVAGAAVTLPSELAAAALAAWHRDEDDDLASPESARQSTLREHAATLALIGLTVEKRGSDTAGGVSVQLRANLVAEARAAAAGGQPANPGRQ</sequence>
<dbReference type="STRING" id="137265.SAMN05421684_7703"/>
<protein>
    <submittedName>
        <fullName evidence="1">Uncharacterized protein</fullName>
    </submittedName>
</protein>
<gene>
    <name evidence="1" type="ORF">SAMN05421684_7703</name>
</gene>
<name>A0A1H3UP85_9ACTN</name>
<dbReference type="OrthoDB" id="3829557at2"/>
<dbReference type="RefSeq" id="WP_090803385.1">
    <property type="nucleotide sequence ID" value="NZ_BOND01000029.1"/>
</dbReference>
<dbReference type="EMBL" id="FNQB01000005">
    <property type="protein sequence ID" value="SDZ64252.1"/>
    <property type="molecule type" value="Genomic_DNA"/>
</dbReference>
<proteinExistence type="predicted"/>
<dbReference type="Proteomes" id="UP000199632">
    <property type="component" value="Unassembled WGS sequence"/>
</dbReference>
<dbReference type="AlphaFoldDB" id="A0A1H3UP85"/>
<reference evidence="2" key="1">
    <citation type="submission" date="2016-10" db="EMBL/GenBank/DDBJ databases">
        <authorList>
            <person name="Varghese N."/>
            <person name="Submissions S."/>
        </authorList>
    </citation>
    <scope>NUCLEOTIDE SEQUENCE [LARGE SCALE GENOMIC DNA]</scope>
    <source>
        <strain evidence="2">DSM 44718</strain>
    </source>
</reference>
<accession>A0A1H3UP85</accession>
<organism evidence="1 2">
    <name type="scientific">Asanoa ishikariensis</name>
    <dbReference type="NCBI Taxonomy" id="137265"/>
    <lineage>
        <taxon>Bacteria</taxon>
        <taxon>Bacillati</taxon>
        <taxon>Actinomycetota</taxon>
        <taxon>Actinomycetes</taxon>
        <taxon>Micromonosporales</taxon>
        <taxon>Micromonosporaceae</taxon>
        <taxon>Asanoa</taxon>
    </lineage>
</organism>
<evidence type="ECO:0000313" key="1">
    <source>
        <dbReference type="EMBL" id="SDZ64252.1"/>
    </source>
</evidence>